<name>A0A1R3I8D0_9ROSI</name>
<dbReference type="AlphaFoldDB" id="A0A1R3I8D0"/>
<sequence>MARIFISRNYQVQGHAHAPPGPAEKDMEHRPPAIQAGCCTLARLLPRPCRQQESEISNGNKQGI</sequence>
<evidence type="ECO:0000313" key="3">
    <source>
        <dbReference type="Proteomes" id="UP000187203"/>
    </source>
</evidence>
<feature type="region of interest" description="Disordered" evidence="1">
    <location>
        <begin position="1"/>
        <end position="30"/>
    </location>
</feature>
<evidence type="ECO:0000256" key="1">
    <source>
        <dbReference type="SAM" id="MobiDB-lite"/>
    </source>
</evidence>
<keyword evidence="3" id="KW-1185">Reference proteome</keyword>
<accession>A0A1R3I8D0</accession>
<dbReference type="Proteomes" id="UP000187203">
    <property type="component" value="Unassembled WGS sequence"/>
</dbReference>
<reference evidence="3" key="1">
    <citation type="submission" date="2013-09" db="EMBL/GenBank/DDBJ databases">
        <title>Corchorus olitorius genome sequencing.</title>
        <authorList>
            <person name="Alam M."/>
            <person name="Haque M.S."/>
            <person name="Islam M.S."/>
            <person name="Emdad E.M."/>
            <person name="Islam M.M."/>
            <person name="Ahmed B."/>
            <person name="Halim A."/>
            <person name="Hossen Q.M.M."/>
            <person name="Hossain M.Z."/>
            <person name="Ahmed R."/>
            <person name="Khan M.M."/>
            <person name="Islam R."/>
            <person name="Rashid M.M."/>
            <person name="Khan S.A."/>
            <person name="Rahman M.S."/>
            <person name="Alam M."/>
            <person name="Yahiya A.S."/>
            <person name="Khan M.S."/>
            <person name="Azam M.S."/>
            <person name="Haque T."/>
            <person name="Lashkar M.Z.H."/>
            <person name="Akhand A.I."/>
            <person name="Morshed G."/>
            <person name="Roy S."/>
            <person name="Uddin K.S."/>
            <person name="Rabeya T."/>
            <person name="Hossain A.S."/>
            <person name="Chowdhury A."/>
            <person name="Snigdha A.R."/>
            <person name="Mortoza M.S."/>
            <person name="Matin S.A."/>
            <person name="Hoque S.M.E."/>
            <person name="Islam M.K."/>
            <person name="Roy D.K."/>
            <person name="Haider R."/>
            <person name="Moosa M.M."/>
            <person name="Elias S.M."/>
            <person name="Hasan A.M."/>
            <person name="Jahan S."/>
            <person name="Shafiuddin M."/>
            <person name="Mahmood N."/>
            <person name="Shommy N.S."/>
        </authorList>
    </citation>
    <scope>NUCLEOTIDE SEQUENCE [LARGE SCALE GENOMIC DNA]</scope>
    <source>
        <strain evidence="3">cv. O-4</strain>
    </source>
</reference>
<dbReference type="EMBL" id="AWUE01018688">
    <property type="protein sequence ID" value="OMO78856.1"/>
    <property type="molecule type" value="Genomic_DNA"/>
</dbReference>
<comment type="caution">
    <text evidence="2">The sequence shown here is derived from an EMBL/GenBank/DDBJ whole genome shotgun (WGS) entry which is preliminary data.</text>
</comment>
<gene>
    <name evidence="2" type="ORF">COLO4_24656</name>
</gene>
<organism evidence="2 3">
    <name type="scientific">Corchorus olitorius</name>
    <dbReference type="NCBI Taxonomy" id="93759"/>
    <lineage>
        <taxon>Eukaryota</taxon>
        <taxon>Viridiplantae</taxon>
        <taxon>Streptophyta</taxon>
        <taxon>Embryophyta</taxon>
        <taxon>Tracheophyta</taxon>
        <taxon>Spermatophyta</taxon>
        <taxon>Magnoliopsida</taxon>
        <taxon>eudicotyledons</taxon>
        <taxon>Gunneridae</taxon>
        <taxon>Pentapetalae</taxon>
        <taxon>rosids</taxon>
        <taxon>malvids</taxon>
        <taxon>Malvales</taxon>
        <taxon>Malvaceae</taxon>
        <taxon>Grewioideae</taxon>
        <taxon>Apeibeae</taxon>
        <taxon>Corchorus</taxon>
    </lineage>
</organism>
<evidence type="ECO:0000313" key="2">
    <source>
        <dbReference type="EMBL" id="OMO78856.1"/>
    </source>
</evidence>
<proteinExistence type="predicted"/>
<protein>
    <submittedName>
        <fullName evidence="2">Uncharacterized protein</fullName>
    </submittedName>
</protein>